<dbReference type="Gene3D" id="2.60.40.4100">
    <property type="entry name" value="Zona pellucida, ZP-C domain"/>
    <property type="match status" value="1"/>
</dbReference>
<feature type="non-terminal residue" evidence="2">
    <location>
        <position position="66"/>
    </location>
</feature>
<dbReference type="Pfam" id="PF00100">
    <property type="entry name" value="Zona_pellucida"/>
    <property type="match status" value="1"/>
</dbReference>
<dbReference type="InterPro" id="IPR042235">
    <property type="entry name" value="ZP-C_dom"/>
</dbReference>
<evidence type="ECO:0000313" key="2">
    <source>
        <dbReference type="EMBL" id="KAL0182774.1"/>
    </source>
</evidence>
<sequence length="66" mass="7556">FQVILRLLNGTFPLPEDYIFSPEEEVFLEVEVNTTISQINVIIDTCWATSSNDSTKPPQDFFMEKG</sequence>
<evidence type="ECO:0000259" key="1">
    <source>
        <dbReference type="Pfam" id="PF00100"/>
    </source>
</evidence>
<feature type="domain" description="ZP-C" evidence="1">
    <location>
        <begin position="18"/>
        <end position="62"/>
    </location>
</feature>
<organism evidence="2 3">
    <name type="scientific">Cirrhinus mrigala</name>
    <name type="common">Mrigala</name>
    <dbReference type="NCBI Taxonomy" id="683832"/>
    <lineage>
        <taxon>Eukaryota</taxon>
        <taxon>Metazoa</taxon>
        <taxon>Chordata</taxon>
        <taxon>Craniata</taxon>
        <taxon>Vertebrata</taxon>
        <taxon>Euteleostomi</taxon>
        <taxon>Actinopterygii</taxon>
        <taxon>Neopterygii</taxon>
        <taxon>Teleostei</taxon>
        <taxon>Ostariophysi</taxon>
        <taxon>Cypriniformes</taxon>
        <taxon>Cyprinidae</taxon>
        <taxon>Labeoninae</taxon>
        <taxon>Labeonini</taxon>
        <taxon>Cirrhinus</taxon>
    </lineage>
</organism>
<feature type="non-terminal residue" evidence="2">
    <location>
        <position position="1"/>
    </location>
</feature>
<dbReference type="AlphaFoldDB" id="A0ABD0Q997"/>
<protein>
    <recommendedName>
        <fullName evidence="1">ZP-C domain-containing protein</fullName>
    </recommendedName>
</protein>
<dbReference type="InterPro" id="IPR055355">
    <property type="entry name" value="ZP-C"/>
</dbReference>
<comment type="caution">
    <text evidence="2">The sequence shown here is derived from an EMBL/GenBank/DDBJ whole genome shotgun (WGS) entry which is preliminary data.</text>
</comment>
<dbReference type="Proteomes" id="UP001529510">
    <property type="component" value="Unassembled WGS sequence"/>
</dbReference>
<proteinExistence type="predicted"/>
<keyword evidence="3" id="KW-1185">Reference proteome</keyword>
<reference evidence="2 3" key="1">
    <citation type="submission" date="2024-05" db="EMBL/GenBank/DDBJ databases">
        <title>Genome sequencing and assembly of Indian major carp, Cirrhinus mrigala (Hamilton, 1822).</title>
        <authorList>
            <person name="Mohindra V."/>
            <person name="Chowdhury L.M."/>
            <person name="Lal K."/>
            <person name="Jena J.K."/>
        </authorList>
    </citation>
    <scope>NUCLEOTIDE SEQUENCE [LARGE SCALE GENOMIC DNA]</scope>
    <source>
        <strain evidence="2">CM1030</strain>
        <tissue evidence="2">Blood</tissue>
    </source>
</reference>
<name>A0ABD0Q997_CIRMR</name>
<accession>A0ABD0Q997</accession>
<gene>
    <name evidence="2" type="ORF">M9458_022149</name>
</gene>
<dbReference type="EMBL" id="JAMKFB020000010">
    <property type="protein sequence ID" value="KAL0182774.1"/>
    <property type="molecule type" value="Genomic_DNA"/>
</dbReference>
<evidence type="ECO:0000313" key="3">
    <source>
        <dbReference type="Proteomes" id="UP001529510"/>
    </source>
</evidence>